<protein>
    <recommendedName>
        <fullName evidence="3">Dot/Icm secretion system substrate</fullName>
    </recommendedName>
</protein>
<dbReference type="EMBL" id="JBGORX010000001">
    <property type="protein sequence ID" value="MFJ1266979.1"/>
    <property type="molecule type" value="Genomic_DNA"/>
</dbReference>
<evidence type="ECO:0008006" key="3">
    <source>
        <dbReference type="Google" id="ProtNLM"/>
    </source>
</evidence>
<accession>A0ABW8D2U1</accession>
<dbReference type="RefSeq" id="WP_400185448.1">
    <property type="nucleotide sequence ID" value="NZ_JBGORX010000001.1"/>
</dbReference>
<reference evidence="1 2" key="1">
    <citation type="submission" date="2024-08" db="EMBL/GenBank/DDBJ databases">
        <title>Draft Genome Sequence of Legionella lytica strain DSB2004, Isolated From a Fire Sprinkler System.</title>
        <authorList>
            <person name="Everhart A.D."/>
            <person name="Kidane D.T."/>
            <person name="Farone A.L."/>
            <person name="Farone M.B."/>
        </authorList>
    </citation>
    <scope>NUCLEOTIDE SEQUENCE [LARGE SCALE GENOMIC DNA]</scope>
    <source>
        <strain evidence="1 2">DSB2004</strain>
    </source>
</reference>
<proteinExistence type="predicted"/>
<comment type="caution">
    <text evidence="1">The sequence shown here is derived from an EMBL/GenBank/DDBJ whole genome shotgun (WGS) entry which is preliminary data.</text>
</comment>
<evidence type="ECO:0000313" key="2">
    <source>
        <dbReference type="Proteomes" id="UP001615550"/>
    </source>
</evidence>
<dbReference type="Proteomes" id="UP001615550">
    <property type="component" value="Unassembled WGS sequence"/>
</dbReference>
<name>A0ABW8D2U1_9GAMM</name>
<keyword evidence="2" id="KW-1185">Reference proteome</keyword>
<organism evidence="1 2">
    <name type="scientific">Legionella lytica</name>
    <dbReference type="NCBI Taxonomy" id="96232"/>
    <lineage>
        <taxon>Bacteria</taxon>
        <taxon>Pseudomonadati</taxon>
        <taxon>Pseudomonadota</taxon>
        <taxon>Gammaproteobacteria</taxon>
        <taxon>Legionellales</taxon>
        <taxon>Legionellaceae</taxon>
        <taxon>Legionella</taxon>
    </lineage>
</organism>
<sequence>METDEHIELGNATRLRMELYKDNPYVKSAPDGTPLIDLQGLDANGMPISINLNNVPAGLIIGMSGDYFGGREVAYELPMMNDFKHLKETFNRDDSCETLGQLLNKMPITDEQAQKLVCSYKRFANENVTQKEIDTILTINSANYIPFSSTLNSYVQQIMFALRVNNYSEILNRNLSHFTPWSVRAYTIGHHLALQYARLSYELKQLADNPAYQSDSAEFNRIRVILENTPNGLSTESLQDYSYRYQALSLSMEYFCFHYYTDHFAAGHGAFMGDLRTILPERFGTLGSILVNNLHDELNRVAVYTKKPYDPTPNPQDPPVIAGGDGDFDAPHNHFNKAACIEGMQCSLGDLDKVFMGDAIPQQIQYGGLESMPDIDEKYRQPQPLIVLGEDNKVYRRTHVSEINTLSPSQLKAAFVDPKNNGYTELSNKWDAFRLVFKLRILPFFYEGKLQPLSSEQLQTIVDEEAILNPGRAPIPTLQTVLPVQIPVTTQPAWQTPATRTAISEGLRRNSLLATNTSARNVSADMDVELATEPSMAM</sequence>
<evidence type="ECO:0000313" key="1">
    <source>
        <dbReference type="EMBL" id="MFJ1266979.1"/>
    </source>
</evidence>
<gene>
    <name evidence="1" type="ORF">ACD661_00250</name>
</gene>